<keyword evidence="3" id="KW-0605">Phycobilisome</keyword>
<evidence type="ECO:0000256" key="2">
    <source>
        <dbReference type="ARBA" id="ARBA00022549"/>
    </source>
</evidence>
<feature type="domain" description="NACHT" evidence="6">
    <location>
        <begin position="632"/>
        <end position="762"/>
    </location>
</feature>
<reference evidence="7 8" key="1">
    <citation type="submission" date="2017-11" db="EMBL/GenBank/DDBJ databases">
        <title>Complete genome of a free-living desiccation-tolerant cyanobacterium and its photosynthetic adaptation to extreme terrestrial habitat.</title>
        <authorList>
            <person name="Shang J."/>
        </authorList>
    </citation>
    <scope>NUCLEOTIDE SEQUENCE [LARGE SCALE GENOMIC DNA]</scope>
    <source>
        <strain evidence="7 8">CCNUN1</strain>
    </source>
</reference>
<evidence type="ECO:0000313" key="7">
    <source>
        <dbReference type="EMBL" id="AUB37433.1"/>
    </source>
</evidence>
<dbReference type="InterPro" id="IPR004155">
    <property type="entry name" value="PBS_lyase_HEAT"/>
</dbReference>
<dbReference type="SUPFAM" id="SSF48371">
    <property type="entry name" value="ARM repeat"/>
    <property type="match status" value="1"/>
</dbReference>
<keyword evidence="4" id="KW-0456">Lyase</keyword>
<dbReference type="InterPro" id="IPR016024">
    <property type="entry name" value="ARM-type_fold"/>
</dbReference>
<dbReference type="AlphaFoldDB" id="A0A2K8SQ57"/>
<dbReference type="EMBL" id="CP024785">
    <property type="protein sequence ID" value="AUB37433.1"/>
    <property type="molecule type" value="Genomic_DNA"/>
</dbReference>
<dbReference type="InterPro" id="IPR027417">
    <property type="entry name" value="P-loop_NTPase"/>
</dbReference>
<dbReference type="Pfam" id="PF22731">
    <property type="entry name" value="NCH4"/>
    <property type="match status" value="1"/>
</dbReference>
<dbReference type="Gene3D" id="1.25.10.10">
    <property type="entry name" value="Leucine-rich Repeat Variant"/>
    <property type="match status" value="2"/>
</dbReference>
<evidence type="ECO:0000313" key="8">
    <source>
        <dbReference type="Proteomes" id="UP000232003"/>
    </source>
</evidence>
<keyword evidence="5" id="KW-1133">Transmembrane helix</keyword>
<dbReference type="KEGG" id="nfl:COO91_03378"/>
<dbReference type="GO" id="GO:0016491">
    <property type="term" value="F:oxidoreductase activity"/>
    <property type="evidence" value="ECO:0007669"/>
    <property type="project" value="TreeGrafter"/>
</dbReference>
<dbReference type="SUPFAM" id="SSF52540">
    <property type="entry name" value="P-loop containing nucleoside triphosphate hydrolases"/>
    <property type="match status" value="1"/>
</dbReference>
<comment type="similarity">
    <text evidence="1">Belongs to the CpcE/RpcE/PecE family.</text>
</comment>
<proteinExistence type="inferred from homology"/>
<dbReference type="RefSeq" id="WP_100899076.1">
    <property type="nucleotide sequence ID" value="NZ_CAWNNC010000001.1"/>
</dbReference>
<name>A0A2K8SQ57_9NOSO</name>
<dbReference type="GO" id="GO:0016829">
    <property type="term" value="F:lyase activity"/>
    <property type="evidence" value="ECO:0007669"/>
    <property type="project" value="UniProtKB-KW"/>
</dbReference>
<evidence type="ECO:0000259" key="6">
    <source>
        <dbReference type="PROSITE" id="PS50837"/>
    </source>
</evidence>
<dbReference type="GO" id="GO:0030089">
    <property type="term" value="C:phycobilisome"/>
    <property type="evidence" value="ECO:0007669"/>
    <property type="project" value="UniProtKB-KW"/>
</dbReference>
<keyword evidence="8" id="KW-1185">Reference proteome</keyword>
<dbReference type="SMART" id="SM00567">
    <property type="entry name" value="EZ_HEAT"/>
    <property type="match status" value="8"/>
</dbReference>
<dbReference type="InterPro" id="IPR011989">
    <property type="entry name" value="ARM-like"/>
</dbReference>
<keyword evidence="5" id="KW-0812">Transmembrane</keyword>
<dbReference type="Proteomes" id="UP000232003">
    <property type="component" value="Chromosome"/>
</dbReference>
<evidence type="ECO:0000256" key="3">
    <source>
        <dbReference type="ARBA" id="ARBA00022738"/>
    </source>
</evidence>
<keyword evidence="5" id="KW-0472">Membrane</keyword>
<feature type="transmembrane region" description="Helical" evidence="5">
    <location>
        <begin position="503"/>
        <end position="525"/>
    </location>
</feature>
<dbReference type="Pfam" id="PF13646">
    <property type="entry name" value="HEAT_2"/>
    <property type="match status" value="1"/>
</dbReference>
<dbReference type="InterPro" id="IPR007111">
    <property type="entry name" value="NACHT_NTPase"/>
</dbReference>
<dbReference type="PANTHER" id="PTHR12697">
    <property type="entry name" value="PBS LYASE HEAT-LIKE PROTEIN"/>
    <property type="match status" value="1"/>
</dbReference>
<sequence length="1025" mass="114300">MVFKSITYQQRTIHSKCISQKIVALESLLLCIPLFLLQIGYALGAETETSDAEVNAYVQQLNSRDEDVTVRISAASALGKSILGNPNFANPSSSAKVAIEALIKALNDGKAVIQITAAVAIGKRSYSPTTEEDISVLSQVAVPALINILKEDSQPAPVRASAANSIGEIFLASHQKIKDEQCSEGKKLVKFFKGKKIIEDAVQALKKALNDPNVQVRAKSAYALGVIGTDANSAVPTLIDLLNKKQNVVVRAKAADSLGNRCLKASLYKNAVPALIVALEDQRANAVIVRANAALALGSIGSNPKVIESLLDALKDSDVQVRSSAGNGLGLMGSSAEKAVSGLIKVGENENEEPQVRIDVINALGKILADKKDSLSKANSSLIKILKNSNDVASVRVSAAYNLGRIDIDMSAVSVLLDTLQDQDKSISQQAANALVTIFKHQENNTRLLSFFEWKTLVSDAEKSSKDLKDRGFSEESKSVDDSLKVIKIKWQPIIYQWIQKNLWVLIFLFYFVGLPSFWSVILWLRPLWLLQINKFLNPLMNIELPSPIVGGIKVTIQTALNLSFFSFFCYKYRVLDAWVLTHLDSSKKDFLSLETVSQRSIHIPISVLLNNQPVFNITSKDLRETFSRSTSYILICGEGGSGKTSLACQLAKWAMSKHKSERLCEHIMLPVLIEFEPDLEVEAGKQPLIQAVSRQLQTLAKETEPIPEELLNQLLRQRRVLVILDRLSEMSENTLQKMKFSNPNFPVNALVVTSRIDEVLEGLPKTKIRPQRIQGQLLSSFLENYLIQKNKRSLFNNQEFFNACSHLSSIVGQRDITVLLTRLYAQQIIDNKEGKQEVSLPNNIPDLMLCYLNLLNRSVSKTNQQDIRDIQRYAKEIAWECVKQNYHPASTKLDDVLSNLESVISLSQFKNDKSPQEIAKAYLQYFETRLPLIETFASGDKIRFSLDPLAEYLAALRLVDYCYNDDKKWRDFFNLIDLKINSLKTIQGFLLAVQDCCLAKQKEMEVNVFSFVLKEIQKRTSDLV</sequence>
<accession>A0A2K8SQ57</accession>
<evidence type="ECO:0000256" key="1">
    <source>
        <dbReference type="ARBA" id="ARBA00009299"/>
    </source>
</evidence>
<dbReference type="InterPro" id="IPR054589">
    <property type="entry name" value="NCH4"/>
</dbReference>
<keyword evidence="2" id="KW-0042">Antenna complex</keyword>
<organism evidence="7 8">
    <name type="scientific">Nostoc flagelliforme CCNUN1</name>
    <dbReference type="NCBI Taxonomy" id="2038116"/>
    <lineage>
        <taxon>Bacteria</taxon>
        <taxon>Bacillati</taxon>
        <taxon>Cyanobacteriota</taxon>
        <taxon>Cyanophyceae</taxon>
        <taxon>Nostocales</taxon>
        <taxon>Nostocaceae</taxon>
        <taxon>Nostoc</taxon>
    </lineage>
</organism>
<dbReference type="Gene3D" id="3.40.50.300">
    <property type="entry name" value="P-loop containing nucleotide triphosphate hydrolases"/>
    <property type="match status" value="1"/>
</dbReference>
<protein>
    <submittedName>
        <fullName evidence="7">Armadillo-like helical</fullName>
    </submittedName>
</protein>
<gene>
    <name evidence="7" type="ORF">COO91_03378</name>
</gene>
<evidence type="ECO:0000256" key="5">
    <source>
        <dbReference type="SAM" id="Phobius"/>
    </source>
</evidence>
<dbReference type="PROSITE" id="PS50837">
    <property type="entry name" value="NACHT"/>
    <property type="match status" value="1"/>
</dbReference>
<evidence type="ECO:0000256" key="4">
    <source>
        <dbReference type="ARBA" id="ARBA00023239"/>
    </source>
</evidence>
<dbReference type="PANTHER" id="PTHR12697:SF5">
    <property type="entry name" value="DEOXYHYPUSINE HYDROXYLASE"/>
    <property type="match status" value="1"/>
</dbReference>